<dbReference type="Pfam" id="PF00722">
    <property type="entry name" value="Glyco_hydro_16"/>
    <property type="match status" value="1"/>
</dbReference>
<comment type="caution">
    <text evidence="8">The sequence shown here is derived from an EMBL/GenBank/DDBJ whole genome shotgun (WGS) entry which is preliminary data.</text>
</comment>
<dbReference type="InterPro" id="IPR044791">
    <property type="entry name" value="Beta-glucanase/XTH"/>
</dbReference>
<dbReference type="GO" id="GO:0004553">
    <property type="term" value="F:hydrolase activity, hydrolyzing O-glycosyl compounds"/>
    <property type="evidence" value="ECO:0007669"/>
    <property type="project" value="InterPro"/>
</dbReference>
<comment type="PTM">
    <text evidence="5">Contains at least one intrachain disulfide bond essential for its enzymatic activity.</text>
</comment>
<reference evidence="8 9" key="1">
    <citation type="journal article" date="2019" name="Sci. Rep.">
        <title>A high-quality genome of Eragrostis curvula grass provides insights into Poaceae evolution and supports new strategies to enhance forage quality.</title>
        <authorList>
            <person name="Carballo J."/>
            <person name="Santos B.A.C.M."/>
            <person name="Zappacosta D."/>
            <person name="Garbus I."/>
            <person name="Selva J.P."/>
            <person name="Gallo C.A."/>
            <person name="Diaz A."/>
            <person name="Albertini E."/>
            <person name="Caccamo M."/>
            <person name="Echenique V."/>
        </authorList>
    </citation>
    <scope>NUCLEOTIDE SEQUENCE [LARGE SCALE GENOMIC DNA]</scope>
    <source>
        <strain evidence="9">cv. Victoria</strain>
        <tissue evidence="8">Leaf</tissue>
    </source>
</reference>
<dbReference type="InterPro" id="IPR008264">
    <property type="entry name" value="Beta_glucanase"/>
</dbReference>
<dbReference type="AlphaFoldDB" id="A0A5J9W1K5"/>
<dbReference type="Pfam" id="PF06955">
    <property type="entry name" value="XET_C"/>
    <property type="match status" value="1"/>
</dbReference>
<accession>A0A5J9W1K5</accession>
<dbReference type="InterPro" id="IPR013320">
    <property type="entry name" value="ConA-like_dom_sf"/>
</dbReference>
<gene>
    <name evidence="8" type="ORF">EJB05_08431</name>
</gene>
<comment type="function">
    <text evidence="5">Catalyzes xyloglucan endohydrolysis (XEH) and/or endotransglycosylation (XET). Cleaves and religates xyloglucan polymers, an essential constituent of the primary cell wall, and thereby participates in cell wall construction of growing tissues.</text>
</comment>
<dbReference type="PROSITE" id="PS51762">
    <property type="entry name" value="GH16_2"/>
    <property type="match status" value="1"/>
</dbReference>
<keyword evidence="5" id="KW-0964">Secreted</keyword>
<keyword evidence="3 5" id="KW-0326">Glycosidase</keyword>
<dbReference type="Gramene" id="TVU42048">
    <property type="protein sequence ID" value="TVU42048"/>
    <property type="gene ID" value="EJB05_08431"/>
</dbReference>
<evidence type="ECO:0000256" key="5">
    <source>
        <dbReference type="RuleBase" id="RU361120"/>
    </source>
</evidence>
<proteinExistence type="inferred from homology"/>
<dbReference type="Proteomes" id="UP000324897">
    <property type="component" value="Unassembled WGS sequence"/>
</dbReference>
<dbReference type="EMBL" id="RWGY01000005">
    <property type="protein sequence ID" value="TVU42048.1"/>
    <property type="molecule type" value="Genomic_DNA"/>
</dbReference>
<dbReference type="OrthoDB" id="4781at2759"/>
<keyword evidence="2 5" id="KW-0378">Hydrolase</keyword>
<feature type="compositionally biased region" description="Low complexity" evidence="6">
    <location>
        <begin position="65"/>
        <end position="88"/>
    </location>
</feature>
<dbReference type="GO" id="GO:0048046">
    <property type="term" value="C:apoplast"/>
    <property type="evidence" value="ECO:0007669"/>
    <property type="project" value="UniProtKB-SubCell"/>
</dbReference>
<dbReference type="GO" id="GO:0044042">
    <property type="term" value="P:glucan metabolic process"/>
    <property type="evidence" value="ECO:0007669"/>
    <property type="project" value="InterPro"/>
</dbReference>
<evidence type="ECO:0000256" key="6">
    <source>
        <dbReference type="SAM" id="MobiDB-lite"/>
    </source>
</evidence>
<evidence type="ECO:0000313" key="8">
    <source>
        <dbReference type="EMBL" id="TVU42048.1"/>
    </source>
</evidence>
<evidence type="ECO:0000256" key="4">
    <source>
        <dbReference type="PIRSR" id="PIRSR608264-1"/>
    </source>
</evidence>
<dbReference type="PANTHER" id="PTHR31062">
    <property type="entry name" value="XYLOGLUCAN ENDOTRANSGLUCOSYLASE/HYDROLASE PROTEIN 8-RELATED"/>
    <property type="match status" value="1"/>
</dbReference>
<dbReference type="InterPro" id="IPR010713">
    <property type="entry name" value="XET_C"/>
</dbReference>
<feature type="region of interest" description="Disordered" evidence="6">
    <location>
        <begin position="24"/>
        <end position="88"/>
    </location>
</feature>
<keyword evidence="5" id="KW-0052">Apoplast</keyword>
<keyword evidence="1 5" id="KW-0808">Transferase</keyword>
<keyword evidence="5" id="KW-0134">Cell wall</keyword>
<dbReference type="GO" id="GO:0016762">
    <property type="term" value="F:xyloglucan:xyloglucosyl transferase activity"/>
    <property type="evidence" value="ECO:0007669"/>
    <property type="project" value="UniProtKB-EC"/>
</dbReference>
<comment type="similarity">
    <text evidence="5">Belongs to the glycosyl hydrolase 16 family.</text>
</comment>
<dbReference type="InterPro" id="IPR000757">
    <property type="entry name" value="Beta-glucanase-like"/>
</dbReference>
<feature type="active site" description="Nucleophile" evidence="4">
    <location>
        <position position="200"/>
    </location>
</feature>
<dbReference type="PRINTS" id="PR00737">
    <property type="entry name" value="GLHYDRLASE16"/>
</dbReference>
<evidence type="ECO:0000259" key="7">
    <source>
        <dbReference type="PROSITE" id="PS51762"/>
    </source>
</evidence>
<evidence type="ECO:0000256" key="1">
    <source>
        <dbReference type="ARBA" id="ARBA00022679"/>
    </source>
</evidence>
<feature type="active site" description="Proton donor" evidence="4">
    <location>
        <position position="204"/>
    </location>
</feature>
<name>A0A5J9W1K5_9POAL</name>
<organism evidence="8 9">
    <name type="scientific">Eragrostis curvula</name>
    <name type="common">weeping love grass</name>
    <dbReference type="NCBI Taxonomy" id="38414"/>
    <lineage>
        <taxon>Eukaryota</taxon>
        <taxon>Viridiplantae</taxon>
        <taxon>Streptophyta</taxon>
        <taxon>Embryophyta</taxon>
        <taxon>Tracheophyta</taxon>
        <taxon>Spermatophyta</taxon>
        <taxon>Magnoliopsida</taxon>
        <taxon>Liliopsida</taxon>
        <taxon>Poales</taxon>
        <taxon>Poaceae</taxon>
        <taxon>PACMAD clade</taxon>
        <taxon>Chloridoideae</taxon>
        <taxon>Eragrostideae</taxon>
        <taxon>Eragrostidinae</taxon>
        <taxon>Eragrostis</taxon>
    </lineage>
</organism>
<protein>
    <recommendedName>
        <fullName evidence="5">Xyloglucan endotransglucosylase/hydrolase</fullName>
        <ecNumber evidence="5">2.4.1.207</ecNumber>
    </recommendedName>
</protein>
<dbReference type="Gene3D" id="2.60.120.200">
    <property type="match status" value="1"/>
</dbReference>
<keyword evidence="9" id="KW-1185">Reference proteome</keyword>
<comment type="subcellular location">
    <subcellularLocation>
        <location evidence="5">Secreted</location>
        <location evidence="5">Cell wall</location>
    </subcellularLocation>
    <subcellularLocation>
        <location evidence="5">Secreted</location>
        <location evidence="5">Extracellular space</location>
        <location evidence="5">Apoplast</location>
    </subcellularLocation>
</comment>
<dbReference type="GO" id="GO:0071555">
    <property type="term" value="P:cell wall organization"/>
    <property type="evidence" value="ECO:0007669"/>
    <property type="project" value="UniProtKB-KW"/>
</dbReference>
<evidence type="ECO:0000313" key="9">
    <source>
        <dbReference type="Proteomes" id="UP000324897"/>
    </source>
</evidence>
<evidence type="ECO:0000256" key="3">
    <source>
        <dbReference type="ARBA" id="ARBA00023295"/>
    </source>
</evidence>
<dbReference type="SUPFAM" id="SSF49899">
    <property type="entry name" value="Concanavalin A-like lectins/glucanases"/>
    <property type="match status" value="1"/>
</dbReference>
<evidence type="ECO:0000256" key="2">
    <source>
        <dbReference type="ARBA" id="ARBA00022801"/>
    </source>
</evidence>
<keyword evidence="5" id="KW-0961">Cell wall biogenesis/degradation</keyword>
<sequence>MNSLFRRNKWNLWRHCSKRKGRIERNVCPRSIPSRKAEHQRPPPPPFPQQPQYKSSPPPVPSCHTQDPTKTKTQTRRTPQPESRAAVATTAMARRTSLPLPLAVAVAALLLLHKPASSSAKDSWLHEKFTTEGHVRAGYDASGRQVTSLILDHESGGGFHSKQKYMYGEFSIQMKLVRGNSAGTVTSFYLTSGEYPGHDEIDMEFMGNATGQPIVLSTNVWANGDGRKEQQFNLWFDPTADFHTYTIIWNDKFVMFVVDGLVIRAFKRHADLPYPGGKPMQVHATIWDGSWWATQHGKVSVDWAYAPFLVSYRGYAVDACMPNGDGKPLSCPKDTDRWMKRQPSDAEWGTIAWARSKFMNYDYCHDGWRFPKGILPPECFRK</sequence>
<dbReference type="EC" id="2.4.1.207" evidence="5"/>
<feature type="domain" description="GH16" evidence="7">
    <location>
        <begin position="51"/>
        <end position="312"/>
    </location>
</feature>